<keyword evidence="1 6" id="KW-1003">Cell membrane</keyword>
<dbReference type="UniPathway" id="UPA00566"/>
<keyword evidence="4 6" id="KW-0808">Transferase</keyword>
<evidence type="ECO:0000256" key="5">
    <source>
        <dbReference type="ARBA" id="ARBA00023136"/>
    </source>
</evidence>
<dbReference type="GO" id="GO:0005886">
    <property type="term" value="C:plasma membrane"/>
    <property type="evidence" value="ECO:0007669"/>
    <property type="project" value="UniProtKB-SubCell"/>
</dbReference>
<dbReference type="HAMAP" id="MF_01002">
    <property type="entry name" value="WecF_RffT"/>
    <property type="match status" value="1"/>
</dbReference>
<accession>A0A2K8QRW3</accession>
<evidence type="ECO:0000313" key="8">
    <source>
        <dbReference type="Proteomes" id="UP000231901"/>
    </source>
</evidence>
<evidence type="ECO:0000256" key="1">
    <source>
        <dbReference type="ARBA" id="ARBA00022475"/>
    </source>
</evidence>
<dbReference type="GO" id="GO:0102031">
    <property type="term" value="F:4-acetamido-4,6-dideoxy-D-galactose transferase activity"/>
    <property type="evidence" value="ECO:0007669"/>
    <property type="project" value="UniProtKB-EC"/>
</dbReference>
<proteinExistence type="inferred from homology"/>
<name>A0A2K8QRW3_9GAMM</name>
<reference evidence="8" key="1">
    <citation type="journal article" date="2018" name="Genome Announc.">
        <title>Complete genome sequence of a Dickeya fangzhongdai type strain causing bleeding canker of pear tree trunks.</title>
        <authorList>
            <person name="Zhao Y."/>
            <person name="Tian Y."/>
            <person name="Li X."/>
            <person name="Hu B."/>
        </authorList>
    </citation>
    <scope>NUCLEOTIDE SEQUENCE [LARGE SCALE GENOMIC DNA]</scope>
    <source>
        <strain evidence="8">DSM 101947</strain>
    </source>
</reference>
<keyword evidence="8" id="KW-1185">Reference proteome</keyword>
<dbReference type="InterPro" id="IPR009993">
    <property type="entry name" value="WecF"/>
</dbReference>
<dbReference type="GeneID" id="66566797"/>
<dbReference type="KEGG" id="dfn:CVE23_20985"/>
<evidence type="ECO:0000313" key="7">
    <source>
        <dbReference type="EMBL" id="ATZ96231.1"/>
    </source>
</evidence>
<dbReference type="GO" id="GO:0009246">
    <property type="term" value="P:enterobacterial common antigen biosynthetic process"/>
    <property type="evidence" value="ECO:0007669"/>
    <property type="project" value="UniProtKB-UniRule"/>
</dbReference>
<keyword evidence="2 6" id="KW-0997">Cell inner membrane</keyword>
<gene>
    <name evidence="6" type="primary">wecF</name>
    <name evidence="6" type="synonym">rffT</name>
    <name evidence="7" type="ORF">CVE23_20985</name>
</gene>
<dbReference type="RefSeq" id="WP_100850277.1">
    <property type="nucleotide sequence ID" value="NZ_BMJF01000016.1"/>
</dbReference>
<keyword evidence="3 6" id="KW-0328">Glycosyltransferase</keyword>
<dbReference type="EC" id="2.4.1.325" evidence="6"/>
<comment type="pathway">
    <text evidence="6">Bacterial outer membrane biogenesis; enterobacterial common antigen biosynthesis.</text>
</comment>
<evidence type="ECO:0000256" key="3">
    <source>
        <dbReference type="ARBA" id="ARBA00022676"/>
    </source>
</evidence>
<organism evidence="7 8">
    <name type="scientific">Dickeya fangzhongdai</name>
    <dbReference type="NCBI Taxonomy" id="1778540"/>
    <lineage>
        <taxon>Bacteria</taxon>
        <taxon>Pseudomonadati</taxon>
        <taxon>Pseudomonadota</taxon>
        <taxon>Gammaproteobacteria</taxon>
        <taxon>Enterobacterales</taxon>
        <taxon>Pectobacteriaceae</taxon>
        <taxon>Dickeya</taxon>
    </lineage>
</organism>
<sequence length="361" mass="41148">MTTLIHVLGADIPHHNQTVLRFFNDTLAPALPPHQVRRFMVVAAADLFEQTYPALQIARFADQKALARAVVALAREDRSARFFFHGQFNPWLWLALLCGGIRTAQAYWHIWGADLYEEARGWRWRWFYRLRRLAQRRVAQVFATRGDIDYFRRRYPAAATSLLYFPTRMSPYAASPHEKAPDASLTILVGNSGDRSNRHLAALDAIHRQFGAQVRVIVPMGYPAGNHDYIEQVARHGLALFGAERCRVLRESLAFDDYLALLRACDLGYFLFHRQQGIGTLCLLIQLGVPFVISRHNPFRQDLAEQRLPVLLSEEALNEAMVRDACEQLARIDTRQVAFFSPGYEQGWRQALSLAAGDGDD</sequence>
<comment type="subcellular location">
    <subcellularLocation>
        <location evidence="6">Cell inner membrane</location>
        <topology evidence="6">Peripheral membrane protein</topology>
    </subcellularLocation>
</comment>
<keyword evidence="5 6" id="KW-0472">Membrane</keyword>
<comment type="similarity">
    <text evidence="6">Belongs to the glycosyltransferase 56 family.</text>
</comment>
<dbReference type="Proteomes" id="UP000231901">
    <property type="component" value="Chromosome"/>
</dbReference>
<dbReference type="NCBIfam" id="NF002753">
    <property type="entry name" value="PRK02797.1-2"/>
    <property type="match status" value="1"/>
</dbReference>
<dbReference type="GO" id="GO:0008417">
    <property type="term" value="F:fucosyltransferase activity"/>
    <property type="evidence" value="ECO:0007669"/>
    <property type="project" value="InterPro"/>
</dbReference>
<dbReference type="EMBL" id="CP025003">
    <property type="protein sequence ID" value="ATZ96231.1"/>
    <property type="molecule type" value="Genomic_DNA"/>
</dbReference>
<protein>
    <recommendedName>
        <fullName evidence="6">TDP-N-acetylfucosamine:lipid II N-acetylfucosaminyltransferase</fullName>
        <ecNumber evidence="6">2.4.1.325</ecNumber>
    </recommendedName>
    <alternativeName>
        <fullName evidence="6">4-alpha-L-fucosyltransferase</fullName>
    </alternativeName>
    <alternativeName>
        <fullName evidence="6">TDP-Fuc4NAc:lipid II Fuc4NAc transferase</fullName>
        <shortName evidence="6">Fuc4NAc transferase</shortName>
    </alternativeName>
</protein>
<comment type="function">
    <text evidence="6">Catalyzes the synthesis of Und-PP-GlcNAc-ManNAcA-Fuc4NAc (Lipid III), the third lipid-linked intermediate involved in ECA synthesis.</text>
</comment>
<evidence type="ECO:0000256" key="2">
    <source>
        <dbReference type="ARBA" id="ARBA00022519"/>
    </source>
</evidence>
<evidence type="ECO:0000256" key="6">
    <source>
        <dbReference type="HAMAP-Rule" id="MF_01002"/>
    </source>
</evidence>
<dbReference type="Pfam" id="PF07429">
    <property type="entry name" value="Glyco_transf_56"/>
    <property type="match status" value="1"/>
</dbReference>
<comment type="catalytic activity">
    <reaction evidence="6">
        <text>beta-D-ManNAcA-(1-&gt;4)-alpha-D-GlcNAc-di-trans,octa-cis-undecaprenyl diphosphate + dTDP-4-acetamido-4,6-dideoxy-alpha-D-galactose = alpha-D-FucNAc4-(1-&gt;4)-beta-D-ManNAcA-(1-&gt;4)-D-GlcNAc-undecaprenyl diphosphate + dTDP + H(+)</text>
        <dbReference type="Rhea" id="RHEA:28759"/>
        <dbReference type="ChEBI" id="CHEBI:15378"/>
        <dbReference type="ChEBI" id="CHEBI:58369"/>
        <dbReference type="ChEBI" id="CHEBI:61495"/>
        <dbReference type="ChEBI" id="CHEBI:61496"/>
        <dbReference type="ChEBI" id="CHEBI:68493"/>
        <dbReference type="EC" id="2.4.1.325"/>
    </reaction>
</comment>
<dbReference type="AlphaFoldDB" id="A0A2K8QRW3"/>
<dbReference type="SUPFAM" id="SSF53756">
    <property type="entry name" value="UDP-Glycosyltransferase/glycogen phosphorylase"/>
    <property type="match status" value="1"/>
</dbReference>
<evidence type="ECO:0000256" key="4">
    <source>
        <dbReference type="ARBA" id="ARBA00022679"/>
    </source>
</evidence>